<evidence type="ECO:0000256" key="4">
    <source>
        <dbReference type="PIRNR" id="PIRNR000124"/>
    </source>
</evidence>
<dbReference type="GO" id="GO:0000271">
    <property type="term" value="P:polysaccharide biosynthetic process"/>
    <property type="evidence" value="ECO:0007669"/>
    <property type="project" value="InterPro"/>
</dbReference>
<dbReference type="Pfam" id="PF03720">
    <property type="entry name" value="UDPG_MGDP_dh_C"/>
    <property type="match status" value="1"/>
</dbReference>
<dbReference type="InterPro" id="IPR017476">
    <property type="entry name" value="UDP-Glc/GDP-Man"/>
</dbReference>
<dbReference type="Gene3D" id="3.40.50.720">
    <property type="entry name" value="NAD(P)-binding Rossmann-like Domain"/>
    <property type="match status" value="2"/>
</dbReference>
<dbReference type="NCBIfam" id="TIGR03026">
    <property type="entry name" value="NDP-sugDHase"/>
    <property type="match status" value="1"/>
</dbReference>
<evidence type="ECO:0000256" key="3">
    <source>
        <dbReference type="ARBA" id="ARBA00023027"/>
    </source>
</evidence>
<evidence type="ECO:0000313" key="7">
    <source>
        <dbReference type="Proteomes" id="UP000009881"/>
    </source>
</evidence>
<dbReference type="PATRIC" id="fig|1238182.3.peg.4570"/>
<protein>
    <submittedName>
        <fullName evidence="6">UDP-glucose dehydrogenase</fullName>
    </submittedName>
</protein>
<proteinExistence type="inferred from homology"/>
<evidence type="ECO:0000313" key="6">
    <source>
        <dbReference type="EMBL" id="EKV25905.1"/>
    </source>
</evidence>
<dbReference type="Pfam" id="PF03721">
    <property type="entry name" value="UDPG_MGDP_dh_N"/>
    <property type="match status" value="1"/>
</dbReference>
<dbReference type="PANTHER" id="PTHR43491:SF2">
    <property type="entry name" value="UDP-N-ACETYL-D-MANNOSAMINE DEHYDROGENASE"/>
    <property type="match status" value="1"/>
</dbReference>
<dbReference type="SMART" id="SM00984">
    <property type="entry name" value="UDPG_MGDP_dh_C"/>
    <property type="match status" value="1"/>
</dbReference>
<evidence type="ECO:0000259" key="5">
    <source>
        <dbReference type="SMART" id="SM00984"/>
    </source>
</evidence>
<sequence>MVAFDISEKRIRELQQGYDRTGEVESEELTKADLYVTSDPAQLGSADFHIVTVPTPVTDARLPDLTPLLEASRTIGRALKEGAIVVYESTVYPGATEEDCIPVLEEVSGLTFGRDFTVGYSPERINPGDREHRFTSIQKVVAGSDPATAKIIAAVYGSIVKAGVYVAPSLKVAEAAKVIENTQRDINIALMNELAIIFNRLGIDTQDVLAAASTKWNFLPFKPGLVGGHCIGVDPYYLTHRAQSVGYHPEVILSGRRINDGMGAFVAHEVLRRLMADKRGTNRRVTVLGFTFKENVPDIRNTKVIDIVNELRSFGIEVQLHDPHADPEETVHEHGVTLLEKENLLPAGAIILAVAHDVYIKTGWDFILPLLDRDGGVVADIKGVLEQSTKPSSVELWRL</sequence>
<dbReference type="InterPro" id="IPR014026">
    <property type="entry name" value="UDP-Glc/GDP-Man_DH_dimer"/>
</dbReference>
<gene>
    <name evidence="6" type="ORF">C882_3390</name>
</gene>
<dbReference type="InterPro" id="IPR008927">
    <property type="entry name" value="6-PGluconate_DH-like_C_sf"/>
</dbReference>
<dbReference type="PANTHER" id="PTHR43491">
    <property type="entry name" value="UDP-N-ACETYL-D-MANNOSAMINE DEHYDROGENASE"/>
    <property type="match status" value="1"/>
</dbReference>
<keyword evidence="7" id="KW-1185">Reference proteome</keyword>
<keyword evidence="3" id="KW-0520">NAD</keyword>
<dbReference type="SUPFAM" id="SSF51735">
    <property type="entry name" value="NAD(P)-binding Rossmann-fold domains"/>
    <property type="match status" value="1"/>
</dbReference>
<dbReference type="EMBL" id="ANHY01000049">
    <property type="protein sequence ID" value="EKV25905.1"/>
    <property type="molecule type" value="Genomic_DNA"/>
</dbReference>
<organism evidence="6 7">
    <name type="scientific">Caenispirillum salinarum AK4</name>
    <dbReference type="NCBI Taxonomy" id="1238182"/>
    <lineage>
        <taxon>Bacteria</taxon>
        <taxon>Pseudomonadati</taxon>
        <taxon>Pseudomonadota</taxon>
        <taxon>Alphaproteobacteria</taxon>
        <taxon>Rhodospirillales</taxon>
        <taxon>Novispirillaceae</taxon>
        <taxon>Caenispirillum</taxon>
    </lineage>
</organism>
<dbReference type="InterPro" id="IPR036291">
    <property type="entry name" value="NAD(P)-bd_dom_sf"/>
</dbReference>
<dbReference type="eggNOG" id="COG0677">
    <property type="taxonomic scope" value="Bacteria"/>
</dbReference>
<evidence type="ECO:0000256" key="1">
    <source>
        <dbReference type="ARBA" id="ARBA00006601"/>
    </source>
</evidence>
<reference evidence="6 7" key="1">
    <citation type="journal article" date="2013" name="Genome Announc.">
        <title>Draft Genome Sequence of an Alphaproteobacterium, Caenispirillum salinarum AK4(T), Isolated from a Solar Saltern.</title>
        <authorList>
            <person name="Khatri I."/>
            <person name="Singh A."/>
            <person name="Korpole S."/>
            <person name="Pinnaka A.K."/>
            <person name="Subramanian S."/>
        </authorList>
    </citation>
    <scope>NUCLEOTIDE SEQUENCE [LARGE SCALE GENOMIC DNA]</scope>
    <source>
        <strain evidence="6 7">AK4</strain>
    </source>
</reference>
<dbReference type="GO" id="GO:0016616">
    <property type="term" value="F:oxidoreductase activity, acting on the CH-OH group of donors, NAD or NADP as acceptor"/>
    <property type="evidence" value="ECO:0007669"/>
    <property type="project" value="InterPro"/>
</dbReference>
<dbReference type="SUPFAM" id="SSF48179">
    <property type="entry name" value="6-phosphogluconate dehydrogenase C-terminal domain-like"/>
    <property type="match status" value="1"/>
</dbReference>
<dbReference type="InterPro" id="IPR001732">
    <property type="entry name" value="UDP-Glc/GDP-Man_DH_N"/>
</dbReference>
<dbReference type="STRING" id="1238182.C882_3390"/>
<comment type="similarity">
    <text evidence="1 4">Belongs to the UDP-glucose/GDP-mannose dehydrogenase family.</text>
</comment>
<dbReference type="Pfam" id="PF00984">
    <property type="entry name" value="UDPG_MGDP_dh"/>
    <property type="match status" value="1"/>
</dbReference>
<dbReference type="SUPFAM" id="SSF52413">
    <property type="entry name" value="UDP-glucose/GDP-mannose dehydrogenase C-terminal domain"/>
    <property type="match status" value="1"/>
</dbReference>
<dbReference type="InterPro" id="IPR014027">
    <property type="entry name" value="UDP-Glc/GDP-Man_DH_C"/>
</dbReference>
<dbReference type="InterPro" id="IPR036220">
    <property type="entry name" value="UDP-Glc/GDP-Man_DH_C_sf"/>
</dbReference>
<dbReference type="GO" id="GO:0051287">
    <property type="term" value="F:NAD binding"/>
    <property type="evidence" value="ECO:0007669"/>
    <property type="project" value="InterPro"/>
</dbReference>
<dbReference type="GO" id="GO:0016628">
    <property type="term" value="F:oxidoreductase activity, acting on the CH-CH group of donors, NAD or NADP as acceptor"/>
    <property type="evidence" value="ECO:0007669"/>
    <property type="project" value="InterPro"/>
</dbReference>
<comment type="caution">
    <text evidence="6">The sequence shown here is derived from an EMBL/GenBank/DDBJ whole genome shotgun (WGS) entry which is preliminary data.</text>
</comment>
<name>K9GIV0_9PROT</name>
<dbReference type="Proteomes" id="UP000009881">
    <property type="component" value="Unassembled WGS sequence"/>
</dbReference>
<dbReference type="PIRSF" id="PIRSF500136">
    <property type="entry name" value="UDP_ManNAc_DH"/>
    <property type="match status" value="1"/>
</dbReference>
<keyword evidence="2" id="KW-0560">Oxidoreductase</keyword>
<accession>K9GIV0</accession>
<feature type="domain" description="UDP-glucose/GDP-mannose dehydrogenase C-terminal" evidence="5">
    <location>
        <begin position="286"/>
        <end position="387"/>
    </location>
</feature>
<dbReference type="AlphaFoldDB" id="K9GIV0"/>
<dbReference type="PIRSF" id="PIRSF000124">
    <property type="entry name" value="UDPglc_GDPman_dh"/>
    <property type="match status" value="1"/>
</dbReference>
<dbReference type="InterPro" id="IPR028359">
    <property type="entry name" value="UDP_ManNAc/GlcNAc_DH"/>
</dbReference>
<evidence type="ECO:0000256" key="2">
    <source>
        <dbReference type="ARBA" id="ARBA00023002"/>
    </source>
</evidence>